<dbReference type="STRING" id="7240.B4NSC1"/>
<dbReference type="AlphaFoldDB" id="B4NSC1"/>
<dbReference type="PhylomeDB" id="B4NSC1"/>
<evidence type="ECO:0000256" key="1">
    <source>
        <dbReference type="SAM" id="MobiDB-lite"/>
    </source>
</evidence>
<dbReference type="HOGENOM" id="CLU_1027699_0_0_1"/>
<dbReference type="OrthoDB" id="2019763at2759"/>
<sequence length="271" mass="30128">MYNNYTGASGSSPPLPDIIGQYYGPGSLGPGPLSYGSGNGYGPPGYDLYGPSTSTAAGGYGLYDPQIYGPCQQTSPIRRKRYSIAGLPSATMYNDVYGYPAPPLQQTRSSNIVNLLNEAHSRYRAARKILNLTNQPVNWESVQQQMHPQYQYHVHQHQNHLQTHPLAALANTSGPFGGTLASSARDYVDGLHHAAHSHTHPHSHPHHSSHHSHHTAYPHSHSHHQQQQPHQAHHHHHLPYSKLDLDYPKLPQEHKRQVSFKFDVDTLSLDS</sequence>
<dbReference type="Proteomes" id="UP000000304">
    <property type="component" value="Unassembled WGS sequence"/>
</dbReference>
<keyword evidence="3" id="KW-1185">Reference proteome</keyword>
<accession>B4NSC1</accession>
<dbReference type="EMBL" id="CH982102">
    <property type="protein sequence ID" value="EDX15499.1"/>
    <property type="molecule type" value="Genomic_DNA"/>
</dbReference>
<gene>
    <name evidence="2" type="primary">Dsim\GD15383</name>
    <name evidence="2" type="ORF">Dsim_GD15383</name>
</gene>
<reference evidence="2 3" key="1">
    <citation type="journal article" date="2007" name="Nature">
        <title>Evolution of genes and genomes on the Drosophila phylogeny.</title>
        <authorList>
            <consortium name="Drosophila 12 Genomes Consortium"/>
            <person name="Clark A.G."/>
            <person name="Eisen M.B."/>
            <person name="Smith D.R."/>
            <person name="Bergman C.M."/>
            <person name="Oliver B."/>
            <person name="Markow T.A."/>
            <person name="Kaufman T.C."/>
            <person name="Kellis M."/>
            <person name="Gelbart W."/>
            <person name="Iyer V.N."/>
            <person name="Pollard D.A."/>
            <person name="Sackton T.B."/>
            <person name="Larracuente A.M."/>
            <person name="Singh N.D."/>
            <person name="Abad J.P."/>
            <person name="Abt D.N."/>
            <person name="Adryan B."/>
            <person name="Aguade M."/>
            <person name="Akashi H."/>
            <person name="Anderson W.W."/>
            <person name="Aquadro C.F."/>
            <person name="Ardell D.H."/>
            <person name="Arguello R."/>
            <person name="Artieri C.G."/>
            <person name="Barbash D.A."/>
            <person name="Barker D."/>
            <person name="Barsanti P."/>
            <person name="Batterham P."/>
            <person name="Batzoglou S."/>
            <person name="Begun D."/>
            <person name="Bhutkar A."/>
            <person name="Blanco E."/>
            <person name="Bosak S.A."/>
            <person name="Bradley R.K."/>
            <person name="Brand A.D."/>
            <person name="Brent M.R."/>
            <person name="Brooks A.N."/>
            <person name="Brown R.H."/>
            <person name="Butlin R.K."/>
            <person name="Caggese C."/>
            <person name="Calvi B.R."/>
            <person name="Bernardo de Carvalho A."/>
            <person name="Caspi A."/>
            <person name="Castrezana S."/>
            <person name="Celniker S.E."/>
            <person name="Chang J.L."/>
            <person name="Chapple C."/>
            <person name="Chatterji S."/>
            <person name="Chinwalla A."/>
            <person name="Civetta A."/>
            <person name="Clifton S.W."/>
            <person name="Comeron J.M."/>
            <person name="Costello J.C."/>
            <person name="Coyne J.A."/>
            <person name="Daub J."/>
            <person name="David R.G."/>
            <person name="Delcher A.L."/>
            <person name="Delehaunty K."/>
            <person name="Do C.B."/>
            <person name="Ebling H."/>
            <person name="Edwards K."/>
            <person name="Eickbush T."/>
            <person name="Evans J.D."/>
            <person name="Filipski A."/>
            <person name="Findeiss S."/>
            <person name="Freyhult E."/>
            <person name="Fulton L."/>
            <person name="Fulton R."/>
            <person name="Garcia A.C."/>
            <person name="Gardiner A."/>
            <person name="Garfield D.A."/>
            <person name="Garvin B.E."/>
            <person name="Gibson G."/>
            <person name="Gilbert D."/>
            <person name="Gnerre S."/>
            <person name="Godfrey J."/>
            <person name="Good R."/>
            <person name="Gotea V."/>
            <person name="Gravely B."/>
            <person name="Greenberg A.J."/>
            <person name="Griffiths-Jones S."/>
            <person name="Gross S."/>
            <person name="Guigo R."/>
            <person name="Gustafson E.A."/>
            <person name="Haerty W."/>
            <person name="Hahn M.W."/>
            <person name="Halligan D.L."/>
            <person name="Halpern A.L."/>
            <person name="Halter G.M."/>
            <person name="Han M.V."/>
            <person name="Heger A."/>
            <person name="Hillier L."/>
            <person name="Hinrichs A.S."/>
            <person name="Holmes I."/>
            <person name="Hoskins R.A."/>
            <person name="Hubisz M.J."/>
            <person name="Hultmark D."/>
            <person name="Huntley M.A."/>
            <person name="Jaffe D.B."/>
            <person name="Jagadeeshan S."/>
            <person name="Jeck W.R."/>
            <person name="Johnson J."/>
            <person name="Jones C.D."/>
            <person name="Jordan W.C."/>
            <person name="Karpen G.H."/>
            <person name="Kataoka E."/>
            <person name="Keightley P.D."/>
            <person name="Kheradpour P."/>
            <person name="Kirkness E.F."/>
            <person name="Koerich L.B."/>
            <person name="Kristiansen K."/>
            <person name="Kudrna D."/>
            <person name="Kulathinal R.J."/>
            <person name="Kumar S."/>
            <person name="Kwok R."/>
            <person name="Lander E."/>
            <person name="Langley C.H."/>
            <person name="Lapoint R."/>
            <person name="Lazzaro B.P."/>
            <person name="Lee S.J."/>
            <person name="Levesque L."/>
            <person name="Li R."/>
            <person name="Lin C.F."/>
            <person name="Lin M.F."/>
            <person name="Lindblad-Toh K."/>
            <person name="Llopart A."/>
            <person name="Long M."/>
            <person name="Low L."/>
            <person name="Lozovsky E."/>
            <person name="Lu J."/>
            <person name="Luo M."/>
            <person name="Machado C.A."/>
            <person name="Makalowski W."/>
            <person name="Marzo M."/>
            <person name="Matsuda M."/>
            <person name="Matzkin L."/>
            <person name="McAllister B."/>
            <person name="McBride C.S."/>
            <person name="McKernan B."/>
            <person name="McKernan K."/>
            <person name="Mendez-Lago M."/>
            <person name="Minx P."/>
            <person name="Mollenhauer M.U."/>
            <person name="Montooth K."/>
            <person name="Mount S.M."/>
            <person name="Mu X."/>
            <person name="Myers E."/>
            <person name="Negre B."/>
            <person name="Newfeld S."/>
            <person name="Nielsen R."/>
            <person name="Noor M.A."/>
            <person name="O'Grady P."/>
            <person name="Pachter L."/>
            <person name="Papaceit M."/>
            <person name="Parisi M.J."/>
            <person name="Parisi M."/>
            <person name="Parts L."/>
            <person name="Pedersen J.S."/>
            <person name="Pesole G."/>
            <person name="Phillippy A.M."/>
            <person name="Ponting C.P."/>
            <person name="Pop M."/>
            <person name="Porcelli D."/>
            <person name="Powell J.R."/>
            <person name="Prohaska S."/>
            <person name="Pruitt K."/>
            <person name="Puig M."/>
            <person name="Quesneville H."/>
            <person name="Ram K.R."/>
            <person name="Rand D."/>
            <person name="Rasmussen M.D."/>
            <person name="Reed L.K."/>
            <person name="Reenan R."/>
            <person name="Reily A."/>
            <person name="Remington K.A."/>
            <person name="Rieger T.T."/>
            <person name="Ritchie M.G."/>
            <person name="Robin C."/>
            <person name="Rogers Y.H."/>
            <person name="Rohde C."/>
            <person name="Rozas J."/>
            <person name="Rubenfield M.J."/>
            <person name="Ruiz A."/>
            <person name="Russo S."/>
            <person name="Salzberg S.L."/>
            <person name="Sanchez-Gracia A."/>
            <person name="Saranga D.J."/>
            <person name="Sato H."/>
            <person name="Schaeffer S.W."/>
            <person name="Schatz M.C."/>
            <person name="Schlenke T."/>
            <person name="Schwartz R."/>
            <person name="Segarra C."/>
            <person name="Singh R.S."/>
            <person name="Sirot L."/>
            <person name="Sirota M."/>
            <person name="Sisneros N.B."/>
            <person name="Smith C.D."/>
            <person name="Smith T.F."/>
            <person name="Spieth J."/>
            <person name="Stage D.E."/>
            <person name="Stark A."/>
            <person name="Stephan W."/>
            <person name="Strausberg R.L."/>
            <person name="Strempel S."/>
            <person name="Sturgill D."/>
            <person name="Sutton G."/>
            <person name="Sutton G.G."/>
            <person name="Tao W."/>
            <person name="Teichmann S."/>
            <person name="Tobari Y.N."/>
            <person name="Tomimura Y."/>
            <person name="Tsolas J.M."/>
            <person name="Valente V.L."/>
            <person name="Venter E."/>
            <person name="Venter J.C."/>
            <person name="Vicario S."/>
            <person name="Vieira F.G."/>
            <person name="Vilella A.J."/>
            <person name="Villasante A."/>
            <person name="Walenz B."/>
            <person name="Wang J."/>
            <person name="Wasserman M."/>
            <person name="Watts T."/>
            <person name="Wilson D."/>
            <person name="Wilson R.K."/>
            <person name="Wing R.A."/>
            <person name="Wolfner M.F."/>
            <person name="Wong A."/>
            <person name="Wong G.K."/>
            <person name="Wu C.I."/>
            <person name="Wu G."/>
            <person name="Yamamoto D."/>
            <person name="Yang H.P."/>
            <person name="Yang S.P."/>
            <person name="Yorke J.A."/>
            <person name="Yoshida K."/>
            <person name="Zdobnov E."/>
            <person name="Zhang P."/>
            <person name="Zhang Y."/>
            <person name="Zimin A.V."/>
            <person name="Baldwin J."/>
            <person name="Abdouelleil A."/>
            <person name="Abdulkadir J."/>
            <person name="Abebe A."/>
            <person name="Abera B."/>
            <person name="Abreu J."/>
            <person name="Acer S.C."/>
            <person name="Aftuck L."/>
            <person name="Alexander A."/>
            <person name="An P."/>
            <person name="Anderson E."/>
            <person name="Anderson S."/>
            <person name="Arachi H."/>
            <person name="Azer M."/>
            <person name="Bachantsang P."/>
            <person name="Barry A."/>
            <person name="Bayul T."/>
            <person name="Berlin A."/>
            <person name="Bessette D."/>
            <person name="Bloom T."/>
            <person name="Blye J."/>
            <person name="Boguslavskiy L."/>
            <person name="Bonnet C."/>
            <person name="Boukhgalter B."/>
            <person name="Bourzgui I."/>
            <person name="Brown A."/>
            <person name="Cahill P."/>
            <person name="Channer S."/>
            <person name="Cheshatsang Y."/>
            <person name="Chuda L."/>
            <person name="Citroen M."/>
            <person name="Collymore A."/>
            <person name="Cooke P."/>
            <person name="Costello M."/>
            <person name="D'Aco K."/>
            <person name="Daza R."/>
            <person name="De Haan G."/>
            <person name="DeGray S."/>
            <person name="DeMaso C."/>
            <person name="Dhargay N."/>
            <person name="Dooley K."/>
            <person name="Dooley E."/>
            <person name="Doricent M."/>
            <person name="Dorje P."/>
            <person name="Dorjee K."/>
            <person name="Dupes A."/>
            <person name="Elong R."/>
            <person name="Falk J."/>
            <person name="Farina A."/>
            <person name="Faro S."/>
            <person name="Ferguson D."/>
            <person name="Fisher S."/>
            <person name="Foley C.D."/>
            <person name="Franke A."/>
            <person name="Friedrich D."/>
            <person name="Gadbois L."/>
            <person name="Gearin G."/>
            <person name="Gearin C.R."/>
            <person name="Giannoukos G."/>
            <person name="Goode T."/>
            <person name="Graham J."/>
            <person name="Grandbois E."/>
            <person name="Grewal S."/>
            <person name="Gyaltsen K."/>
            <person name="Hafez N."/>
            <person name="Hagos B."/>
            <person name="Hall J."/>
            <person name="Henson C."/>
            <person name="Hollinger A."/>
            <person name="Honan T."/>
            <person name="Huard M.D."/>
            <person name="Hughes L."/>
            <person name="Hurhula B."/>
            <person name="Husby M.E."/>
            <person name="Kamat A."/>
            <person name="Kanga B."/>
            <person name="Kashin S."/>
            <person name="Khazanovich D."/>
            <person name="Kisner P."/>
            <person name="Lance K."/>
            <person name="Lara M."/>
            <person name="Lee W."/>
            <person name="Lennon N."/>
            <person name="Letendre F."/>
            <person name="LeVine R."/>
            <person name="Lipovsky A."/>
            <person name="Liu X."/>
            <person name="Liu J."/>
            <person name="Liu S."/>
            <person name="Lokyitsang T."/>
            <person name="Lokyitsang Y."/>
            <person name="Lubonja R."/>
            <person name="Lui A."/>
            <person name="MacDonald P."/>
            <person name="Magnisalis V."/>
            <person name="Maru K."/>
            <person name="Matthews C."/>
            <person name="McCusker W."/>
            <person name="McDonough S."/>
            <person name="Mehta T."/>
            <person name="Meldrim J."/>
            <person name="Meneus L."/>
            <person name="Mihai O."/>
            <person name="Mihalev A."/>
            <person name="Mihova T."/>
            <person name="Mittelman R."/>
            <person name="Mlenga V."/>
            <person name="Montmayeur A."/>
            <person name="Mulrain L."/>
            <person name="Navidi A."/>
            <person name="Naylor J."/>
            <person name="Negash T."/>
            <person name="Nguyen T."/>
            <person name="Nguyen N."/>
            <person name="Nicol R."/>
            <person name="Norbu C."/>
            <person name="Norbu N."/>
            <person name="Novod N."/>
            <person name="O'Neill B."/>
            <person name="Osman S."/>
            <person name="Markiewicz E."/>
            <person name="Oyono O.L."/>
            <person name="Patti C."/>
            <person name="Phunkhang P."/>
            <person name="Pierre F."/>
            <person name="Priest M."/>
            <person name="Raghuraman S."/>
            <person name="Rege F."/>
            <person name="Reyes R."/>
            <person name="Rise C."/>
            <person name="Rogov P."/>
            <person name="Ross K."/>
            <person name="Ryan E."/>
            <person name="Settipalli S."/>
            <person name="Shea T."/>
            <person name="Sherpa N."/>
            <person name="Shi L."/>
            <person name="Shih D."/>
            <person name="Sparrow T."/>
            <person name="Spaulding J."/>
            <person name="Stalker J."/>
            <person name="Stange-Thomann N."/>
            <person name="Stavropoulos S."/>
            <person name="Stone C."/>
            <person name="Strader C."/>
            <person name="Tesfaye S."/>
            <person name="Thomson T."/>
            <person name="Thoulutsang Y."/>
            <person name="Thoulutsang D."/>
            <person name="Topham K."/>
            <person name="Topping I."/>
            <person name="Tsamla T."/>
            <person name="Vassiliev H."/>
            <person name="Vo A."/>
            <person name="Wangchuk T."/>
            <person name="Wangdi T."/>
            <person name="Weiand M."/>
            <person name="Wilkinson J."/>
            <person name="Wilson A."/>
            <person name="Yadav S."/>
            <person name="Young G."/>
            <person name="Yu Q."/>
            <person name="Zembek L."/>
            <person name="Zhong D."/>
            <person name="Zimmer A."/>
            <person name="Zwirko Z."/>
            <person name="Jaffe D.B."/>
            <person name="Alvarez P."/>
            <person name="Brockman W."/>
            <person name="Butler J."/>
            <person name="Chin C."/>
            <person name="Gnerre S."/>
            <person name="Grabherr M."/>
            <person name="Kleber M."/>
            <person name="Mauceli E."/>
            <person name="MacCallum I."/>
        </authorList>
    </citation>
    <scope>NUCLEOTIDE SEQUENCE [LARGE SCALE GENOMIC DNA]</scope>
    <source>
        <strain evidence="3">white501</strain>
    </source>
</reference>
<organism evidence="2 3">
    <name type="scientific">Drosophila simulans</name>
    <name type="common">Fruit fly</name>
    <dbReference type="NCBI Taxonomy" id="7240"/>
    <lineage>
        <taxon>Eukaryota</taxon>
        <taxon>Metazoa</taxon>
        <taxon>Ecdysozoa</taxon>
        <taxon>Arthropoda</taxon>
        <taxon>Hexapoda</taxon>
        <taxon>Insecta</taxon>
        <taxon>Pterygota</taxon>
        <taxon>Neoptera</taxon>
        <taxon>Endopterygota</taxon>
        <taxon>Diptera</taxon>
        <taxon>Brachycera</taxon>
        <taxon>Muscomorpha</taxon>
        <taxon>Ephydroidea</taxon>
        <taxon>Drosophilidae</taxon>
        <taxon>Drosophila</taxon>
        <taxon>Sophophora</taxon>
    </lineage>
</organism>
<feature type="compositionally biased region" description="Basic residues" evidence="1">
    <location>
        <begin position="195"/>
        <end position="224"/>
    </location>
</feature>
<name>B4NSC1_DROSI</name>
<feature type="region of interest" description="Disordered" evidence="1">
    <location>
        <begin position="195"/>
        <end position="238"/>
    </location>
</feature>
<evidence type="ECO:0000313" key="3">
    <source>
        <dbReference type="Proteomes" id="UP000000304"/>
    </source>
</evidence>
<evidence type="ECO:0000313" key="2">
    <source>
        <dbReference type="EMBL" id="EDX15499.1"/>
    </source>
</evidence>
<proteinExistence type="predicted"/>
<protein>
    <submittedName>
        <fullName evidence="2">GD15383</fullName>
    </submittedName>
</protein>